<dbReference type="OrthoDB" id="2016548at2759"/>
<proteinExistence type="predicted"/>
<dbReference type="Pfam" id="PF04982">
    <property type="entry name" value="TM_HPP"/>
    <property type="match status" value="1"/>
</dbReference>
<dbReference type="InterPro" id="IPR007065">
    <property type="entry name" value="HPP"/>
</dbReference>
<dbReference type="PANTHER" id="PTHR33741">
    <property type="entry name" value="TRANSMEMBRANE PROTEIN DDB_G0269096-RELATED"/>
    <property type="match status" value="1"/>
</dbReference>
<reference evidence="4 5" key="1">
    <citation type="journal article" date="2016" name="Nat. Commun.">
        <title>Ectomycorrhizal ecology is imprinted in the genome of the dominant symbiotic fungus Cenococcum geophilum.</title>
        <authorList>
            <consortium name="DOE Joint Genome Institute"/>
            <person name="Peter M."/>
            <person name="Kohler A."/>
            <person name="Ohm R.A."/>
            <person name="Kuo A."/>
            <person name="Krutzmann J."/>
            <person name="Morin E."/>
            <person name="Arend M."/>
            <person name="Barry K.W."/>
            <person name="Binder M."/>
            <person name="Choi C."/>
            <person name="Clum A."/>
            <person name="Copeland A."/>
            <person name="Grisel N."/>
            <person name="Haridas S."/>
            <person name="Kipfer T."/>
            <person name="LaButti K."/>
            <person name="Lindquist E."/>
            <person name="Lipzen A."/>
            <person name="Maire R."/>
            <person name="Meier B."/>
            <person name="Mihaltcheva S."/>
            <person name="Molinier V."/>
            <person name="Murat C."/>
            <person name="Poggeler S."/>
            <person name="Quandt C.A."/>
            <person name="Sperisen C."/>
            <person name="Tritt A."/>
            <person name="Tisserant E."/>
            <person name="Crous P.W."/>
            <person name="Henrissat B."/>
            <person name="Nehls U."/>
            <person name="Egli S."/>
            <person name="Spatafora J.W."/>
            <person name="Grigoriev I.V."/>
            <person name="Martin F.M."/>
        </authorList>
    </citation>
    <scope>NUCLEOTIDE SEQUENCE [LARGE SCALE GENOMIC DNA]</scope>
    <source>
        <strain evidence="4 5">CBS 459.81</strain>
    </source>
</reference>
<name>A0A8E2JDS9_9PEZI</name>
<accession>A0A8E2JDS9</accession>
<feature type="compositionally biased region" description="Polar residues" evidence="1">
    <location>
        <begin position="300"/>
        <end position="320"/>
    </location>
</feature>
<keyword evidence="5" id="KW-1185">Reference proteome</keyword>
<feature type="transmembrane region" description="Helical" evidence="2">
    <location>
        <begin position="111"/>
        <end position="128"/>
    </location>
</feature>
<feature type="transmembrane region" description="Helical" evidence="2">
    <location>
        <begin position="50"/>
        <end position="71"/>
    </location>
</feature>
<dbReference type="PANTHER" id="PTHR33741:SF5">
    <property type="entry name" value="TRANSMEMBRANE PROTEIN DDB_G0269096-RELATED"/>
    <property type="match status" value="1"/>
</dbReference>
<gene>
    <name evidence="4" type="ORF">K432DRAFT_444335</name>
</gene>
<organism evidence="4 5">
    <name type="scientific">Lepidopterella palustris CBS 459.81</name>
    <dbReference type="NCBI Taxonomy" id="1314670"/>
    <lineage>
        <taxon>Eukaryota</taxon>
        <taxon>Fungi</taxon>
        <taxon>Dikarya</taxon>
        <taxon>Ascomycota</taxon>
        <taxon>Pezizomycotina</taxon>
        <taxon>Dothideomycetes</taxon>
        <taxon>Pleosporomycetidae</taxon>
        <taxon>Mytilinidiales</taxon>
        <taxon>Argynnaceae</taxon>
        <taxon>Lepidopterella</taxon>
    </lineage>
</organism>
<evidence type="ECO:0000313" key="4">
    <source>
        <dbReference type="EMBL" id="OCK78839.1"/>
    </source>
</evidence>
<dbReference type="Proteomes" id="UP000250266">
    <property type="component" value="Unassembled WGS sequence"/>
</dbReference>
<dbReference type="EMBL" id="KV745037">
    <property type="protein sequence ID" value="OCK78839.1"/>
    <property type="molecule type" value="Genomic_DNA"/>
</dbReference>
<feature type="domain" description="HPP transmembrane region" evidence="3">
    <location>
        <begin position="47"/>
        <end position="209"/>
    </location>
</feature>
<evidence type="ECO:0000313" key="5">
    <source>
        <dbReference type="Proteomes" id="UP000250266"/>
    </source>
</evidence>
<evidence type="ECO:0000256" key="2">
    <source>
        <dbReference type="SAM" id="Phobius"/>
    </source>
</evidence>
<keyword evidence="2" id="KW-0472">Membrane</keyword>
<dbReference type="AlphaFoldDB" id="A0A8E2JDS9"/>
<keyword evidence="2" id="KW-0812">Transmembrane</keyword>
<feature type="transmembrane region" description="Helical" evidence="2">
    <location>
        <begin position="179"/>
        <end position="200"/>
    </location>
</feature>
<feature type="transmembrane region" description="Helical" evidence="2">
    <location>
        <begin position="140"/>
        <end position="159"/>
    </location>
</feature>
<evidence type="ECO:0000256" key="1">
    <source>
        <dbReference type="SAM" id="MobiDB-lite"/>
    </source>
</evidence>
<evidence type="ECO:0000259" key="3">
    <source>
        <dbReference type="Pfam" id="PF04982"/>
    </source>
</evidence>
<dbReference type="InterPro" id="IPR058581">
    <property type="entry name" value="TM_HPP"/>
</dbReference>
<sequence length="336" mass="36409">MKLPKAQDVNFDIDRYLNRFIPPSQLHRLPYPIARFLGYRRSPEQDAGNLLAAFWSFVGTFCGLAVVAAVFNSSPSIQQDHPPALIASFGATAILEYNAIRASLGQPRNSIIGHTLSAIIGVGVTKLFRLRSNFESLRWVAGAVSCGAASSVMLITNTVHPPGGASAVLAAVLPQVTDMGWSFVPLVLLGSVLMLLVGLVSNNIQRQFPVFWWTPDDLRNAREADLERLSDAQRATEPRLEGETVVRDEDILTITGSCVAVPGGLSLNPKEAELLEALRDRLRGMHSPGQQLHHSMISSTDCTMTRSHTTNSQSGLSENGDSFGEKILVMETFGGS</sequence>
<protein>
    <recommendedName>
        <fullName evidence="3">HPP transmembrane region domain-containing protein</fullName>
    </recommendedName>
</protein>
<keyword evidence="2" id="KW-1133">Transmembrane helix</keyword>
<feature type="region of interest" description="Disordered" evidence="1">
    <location>
        <begin position="300"/>
        <end position="321"/>
    </location>
</feature>